<evidence type="ECO:0000313" key="3">
    <source>
        <dbReference type="EMBL" id="EPR08092.1"/>
    </source>
</evidence>
<protein>
    <submittedName>
        <fullName evidence="3">Uncharacterized protein</fullName>
    </submittedName>
</protein>
<sequence>MEALTQRISFHIENKGEVAQYYVEESHPPIIDRDTWKAVQLERERRKAFMEKYNIQKMDYITNDNTFMDRIICGCCGGVYGRKIWNSNDERLKRTVWQCNNKYAVKGRKGCDNRHIDDEVLYMRYLFLSLMRLAKI</sequence>
<evidence type="ECO:0000313" key="4">
    <source>
        <dbReference type="Proteomes" id="UP000016860"/>
    </source>
</evidence>
<accession>U4QY61</accession>
<dbReference type="GO" id="GO:0003677">
    <property type="term" value="F:DNA binding"/>
    <property type="evidence" value="ECO:0007669"/>
    <property type="project" value="InterPro"/>
</dbReference>
<dbReference type="OrthoDB" id="9769353at2"/>
<evidence type="ECO:0000259" key="2">
    <source>
        <dbReference type="Pfam" id="PF13408"/>
    </source>
</evidence>
<dbReference type="InterPro" id="IPR025827">
    <property type="entry name" value="Zn_ribbon_recom_dom"/>
</dbReference>
<organism evidence="3 4">
    <name type="scientific">Ruminiclostridium papyrosolvens C7</name>
    <dbReference type="NCBI Taxonomy" id="1330534"/>
    <lineage>
        <taxon>Bacteria</taxon>
        <taxon>Bacillati</taxon>
        <taxon>Bacillota</taxon>
        <taxon>Clostridia</taxon>
        <taxon>Eubacteriales</taxon>
        <taxon>Oscillospiraceae</taxon>
        <taxon>Ruminiclostridium</taxon>
    </lineage>
</organism>
<dbReference type="EMBL" id="ATAY01000094">
    <property type="protein sequence ID" value="EPR08092.1"/>
    <property type="molecule type" value="Genomic_DNA"/>
</dbReference>
<dbReference type="PATRIC" id="fig|1330534.3.peg.3633"/>
<feature type="domain" description="Recombinase zinc beta ribbon" evidence="2">
    <location>
        <begin position="70"/>
        <end position="122"/>
    </location>
</feature>
<dbReference type="Pfam" id="PF13408">
    <property type="entry name" value="Zn_ribbon_recom"/>
    <property type="match status" value="1"/>
</dbReference>
<name>U4QY61_9FIRM</name>
<dbReference type="InterPro" id="IPR011109">
    <property type="entry name" value="DNA_bind_recombinase_dom"/>
</dbReference>
<evidence type="ECO:0000259" key="1">
    <source>
        <dbReference type="Pfam" id="PF07508"/>
    </source>
</evidence>
<dbReference type="Proteomes" id="UP000016860">
    <property type="component" value="Unassembled WGS sequence"/>
</dbReference>
<gene>
    <name evidence="3" type="ORF">L323_18305</name>
</gene>
<reference evidence="3 4" key="1">
    <citation type="journal article" date="2013" name="Genome Announc.">
        <title>Draft Genome Sequence of the Cellulolytic Bacterium Clostridium papyrosolvens C7 (ATCC 700395).</title>
        <authorList>
            <person name="Zepeda V."/>
            <person name="Dassa B."/>
            <person name="Borovok I."/>
            <person name="Lamed R."/>
            <person name="Bayer E.A."/>
            <person name="Cate J.H."/>
        </authorList>
    </citation>
    <scope>NUCLEOTIDE SEQUENCE [LARGE SCALE GENOMIC DNA]</scope>
    <source>
        <strain evidence="3 4">C7</strain>
    </source>
</reference>
<dbReference type="RefSeq" id="WP_020817033.1">
    <property type="nucleotide sequence ID" value="NZ_ATAY01000094.1"/>
</dbReference>
<dbReference type="AlphaFoldDB" id="U4QY61"/>
<comment type="caution">
    <text evidence="3">The sequence shown here is derived from an EMBL/GenBank/DDBJ whole genome shotgun (WGS) entry which is preliminary data.</text>
</comment>
<proteinExistence type="predicted"/>
<feature type="domain" description="Recombinase" evidence="1">
    <location>
        <begin position="12"/>
        <end position="46"/>
    </location>
</feature>
<dbReference type="Pfam" id="PF07508">
    <property type="entry name" value="Recombinase"/>
    <property type="match status" value="1"/>
</dbReference>
<dbReference type="GO" id="GO:0000150">
    <property type="term" value="F:DNA strand exchange activity"/>
    <property type="evidence" value="ECO:0007669"/>
    <property type="project" value="InterPro"/>
</dbReference>
<dbReference type="STRING" id="1330534.L323_18305"/>